<comment type="caution">
    <text evidence="4">The sequence shown here is derived from an EMBL/GenBank/DDBJ whole genome shotgun (WGS) entry which is preliminary data.</text>
</comment>
<evidence type="ECO:0000313" key="4">
    <source>
        <dbReference type="EMBL" id="ERF78950.1"/>
    </source>
</evidence>
<feature type="domain" description="Glycosyltransferase subfamily 4-like N-terminal" evidence="3">
    <location>
        <begin position="60"/>
        <end position="167"/>
    </location>
</feature>
<dbReference type="RefSeq" id="WP_021461258.1">
    <property type="nucleotide sequence ID" value="NZ_AVOX01000012.1"/>
</dbReference>
<dbReference type="Pfam" id="PF00534">
    <property type="entry name" value="Glycos_transf_1"/>
    <property type="match status" value="1"/>
</dbReference>
<sequence length="365" mass="42612">MRIVIDARIIGSSTGRYAKKLLEELEKIDNSNEYIVILKANKYDEYNPSAENFKKYPVDIRDYSFDEQIKFKSILENLNADLVHFCMPQQPILYKGKKICTVHDLTLLKTFNLNKNKYKYFIKQLIAKFVFKYIGYSNEFIITPSEYTKNEYIKLANVPQDKVRVIYESGIDSEEITNVLEYKLEFDKYILYVGQQSEYKNIKLLAKAHQLMLNTYPNLGLVLVGNLNEEAKKNKEYFINQGYKNIHFTGYLDDSFRNWLYKNAECYVFPSLMEGFGLPGLEAMAYNLPLISSNASCLPEIYKNAALYFDPNDVDDLVRKLELVISNKGCRENLIKNARFLLKNYSWKKTASDTLQLYKEALKSD</sequence>
<dbReference type="Proteomes" id="UP000016529">
    <property type="component" value="Unassembled WGS sequence"/>
</dbReference>
<dbReference type="GO" id="GO:0016757">
    <property type="term" value="F:glycosyltransferase activity"/>
    <property type="evidence" value="ECO:0007669"/>
    <property type="project" value="InterPro"/>
</dbReference>
<reference evidence="4 5" key="1">
    <citation type="journal article" date="2013" name="Genome Announc.">
        <title>Draft Genome Sequence of Gallibacterium anatis bv. haemolytica 12656-12 Liver, an Isolate Obtained from the Liver of a Septicemic Chicken.</title>
        <authorList>
            <person name="Kudirkiene E."/>
            <person name="Christensen H."/>
            <person name="Bojesen A.M."/>
        </authorList>
    </citation>
    <scope>NUCLEOTIDE SEQUENCE [LARGE SCALE GENOMIC DNA]</scope>
    <source>
        <strain evidence="4">12656/12</strain>
    </source>
</reference>
<dbReference type="PANTHER" id="PTHR46401">
    <property type="entry name" value="GLYCOSYLTRANSFERASE WBBK-RELATED"/>
    <property type="match status" value="1"/>
</dbReference>
<organism evidence="4 5">
    <name type="scientific">Gallibacterium anatis 12656/12</name>
    <dbReference type="NCBI Taxonomy" id="1195244"/>
    <lineage>
        <taxon>Bacteria</taxon>
        <taxon>Pseudomonadati</taxon>
        <taxon>Pseudomonadota</taxon>
        <taxon>Gammaproteobacteria</taxon>
        <taxon>Pasteurellales</taxon>
        <taxon>Pasteurellaceae</taxon>
        <taxon>Gallibacterium</taxon>
    </lineage>
</organism>
<evidence type="ECO:0008006" key="6">
    <source>
        <dbReference type="Google" id="ProtNLM"/>
    </source>
</evidence>
<protein>
    <recommendedName>
        <fullName evidence="6">Glycosyl transferase family 1</fullName>
    </recommendedName>
</protein>
<evidence type="ECO:0000259" key="3">
    <source>
        <dbReference type="Pfam" id="PF13439"/>
    </source>
</evidence>
<gene>
    <name evidence="4" type="ORF">N561_03460</name>
</gene>
<evidence type="ECO:0000256" key="1">
    <source>
        <dbReference type="ARBA" id="ARBA00022679"/>
    </source>
</evidence>
<name>U1I6D8_9PAST</name>
<dbReference type="InterPro" id="IPR028098">
    <property type="entry name" value="Glyco_trans_4-like_N"/>
</dbReference>
<evidence type="ECO:0000313" key="5">
    <source>
        <dbReference type="Proteomes" id="UP000016529"/>
    </source>
</evidence>
<accession>U1I6D8</accession>
<dbReference type="GO" id="GO:0009103">
    <property type="term" value="P:lipopolysaccharide biosynthetic process"/>
    <property type="evidence" value="ECO:0007669"/>
    <property type="project" value="TreeGrafter"/>
</dbReference>
<dbReference type="Gene3D" id="3.40.50.2000">
    <property type="entry name" value="Glycogen Phosphorylase B"/>
    <property type="match status" value="2"/>
</dbReference>
<dbReference type="PATRIC" id="fig|1195244.3.peg.673"/>
<dbReference type="PANTHER" id="PTHR46401:SF2">
    <property type="entry name" value="GLYCOSYLTRANSFERASE WBBK-RELATED"/>
    <property type="match status" value="1"/>
</dbReference>
<keyword evidence="1" id="KW-0808">Transferase</keyword>
<dbReference type="Pfam" id="PF13439">
    <property type="entry name" value="Glyco_transf_4"/>
    <property type="match status" value="1"/>
</dbReference>
<proteinExistence type="predicted"/>
<evidence type="ECO:0000259" key="2">
    <source>
        <dbReference type="Pfam" id="PF00534"/>
    </source>
</evidence>
<dbReference type="SUPFAM" id="SSF53756">
    <property type="entry name" value="UDP-Glycosyltransferase/glycogen phosphorylase"/>
    <property type="match status" value="1"/>
</dbReference>
<dbReference type="InterPro" id="IPR001296">
    <property type="entry name" value="Glyco_trans_1"/>
</dbReference>
<dbReference type="EMBL" id="AVOX01000012">
    <property type="protein sequence ID" value="ERF78950.1"/>
    <property type="molecule type" value="Genomic_DNA"/>
</dbReference>
<dbReference type="CDD" id="cd03809">
    <property type="entry name" value="GT4_MtfB-like"/>
    <property type="match status" value="1"/>
</dbReference>
<feature type="domain" description="Glycosyl transferase family 1" evidence="2">
    <location>
        <begin position="187"/>
        <end position="339"/>
    </location>
</feature>
<dbReference type="AlphaFoldDB" id="U1I6D8"/>